<reference evidence="4 5" key="1">
    <citation type="submission" date="2019-03" db="EMBL/GenBank/DDBJ databases">
        <title>Genomic Encyclopedia of Type Strains, Phase IV (KMG-IV): sequencing the most valuable type-strain genomes for metagenomic binning, comparative biology and taxonomic classification.</title>
        <authorList>
            <person name="Goeker M."/>
        </authorList>
    </citation>
    <scope>NUCLEOTIDE SEQUENCE [LARGE SCALE GENOMIC DNA]</scope>
    <source>
        <strain evidence="4 5">DSM 45765</strain>
    </source>
</reference>
<dbReference type="InterPro" id="IPR000771">
    <property type="entry name" value="FBA_II"/>
</dbReference>
<keyword evidence="5" id="KW-1185">Reference proteome</keyword>
<dbReference type="OrthoDB" id="9803995at2"/>
<accession>A0A4R2PXX3</accession>
<evidence type="ECO:0000313" key="5">
    <source>
        <dbReference type="Proteomes" id="UP000294911"/>
    </source>
</evidence>
<proteinExistence type="predicted"/>
<dbReference type="GO" id="GO:0008270">
    <property type="term" value="F:zinc ion binding"/>
    <property type="evidence" value="ECO:0007669"/>
    <property type="project" value="InterPro"/>
</dbReference>
<feature type="binding site" evidence="3">
    <location>
        <position position="78"/>
    </location>
    <ligand>
        <name>Zn(2+)</name>
        <dbReference type="ChEBI" id="CHEBI:29105"/>
        <label>1</label>
        <note>catalytic</note>
    </ligand>
</feature>
<dbReference type="Gene3D" id="3.20.20.70">
    <property type="entry name" value="Aldolase class I"/>
    <property type="match status" value="1"/>
</dbReference>
<dbReference type="SUPFAM" id="SSF51569">
    <property type="entry name" value="Aldolase"/>
    <property type="match status" value="1"/>
</dbReference>
<dbReference type="PANTHER" id="PTHR30304:SF0">
    <property type="entry name" value="D-TAGATOSE-1,6-BISPHOSPHATE ALDOLASE SUBUNIT GATY-RELATED"/>
    <property type="match status" value="1"/>
</dbReference>
<gene>
    <name evidence="4" type="ORF">EV191_1333</name>
</gene>
<feature type="active site" description="Proton donor" evidence="1">
    <location>
        <position position="77"/>
    </location>
</feature>
<evidence type="ECO:0000256" key="2">
    <source>
        <dbReference type="PIRSR" id="PIRSR001359-2"/>
    </source>
</evidence>
<dbReference type="RefSeq" id="WP_132881405.1">
    <property type="nucleotide sequence ID" value="NZ_SLXQ01000033.1"/>
</dbReference>
<keyword evidence="3" id="KW-0862">Zinc</keyword>
<feature type="binding site" evidence="2">
    <location>
        <begin position="204"/>
        <end position="206"/>
    </location>
    <ligand>
        <name>dihydroxyacetone phosphate</name>
        <dbReference type="ChEBI" id="CHEBI:57642"/>
    </ligand>
</feature>
<dbReference type="PANTHER" id="PTHR30304">
    <property type="entry name" value="D-TAGATOSE-1,6-BISPHOSPHATE ALDOLASE"/>
    <property type="match status" value="1"/>
</dbReference>
<feature type="binding site" evidence="3">
    <location>
        <position position="203"/>
    </location>
    <ligand>
        <name>Zn(2+)</name>
        <dbReference type="ChEBI" id="CHEBI:29105"/>
        <label>1</label>
        <note>catalytic</note>
    </ligand>
</feature>
<dbReference type="PIRSF" id="PIRSF001359">
    <property type="entry name" value="F_bP_aldolase_II"/>
    <property type="match status" value="1"/>
</dbReference>
<feature type="binding site" evidence="3">
    <location>
        <position position="175"/>
    </location>
    <ligand>
        <name>Zn(2+)</name>
        <dbReference type="ChEBI" id="CHEBI:29105"/>
        <label>1</label>
        <note>catalytic</note>
    </ligand>
</feature>
<dbReference type="GO" id="GO:0005975">
    <property type="term" value="P:carbohydrate metabolic process"/>
    <property type="evidence" value="ECO:0007669"/>
    <property type="project" value="InterPro"/>
</dbReference>
<dbReference type="EMBL" id="SLXQ01000033">
    <property type="protein sequence ID" value="TCP39051.1"/>
    <property type="molecule type" value="Genomic_DNA"/>
</dbReference>
<sequence length="274" mass="29662">MKEELARARKRRSPLVAFTCYTLETATGILEAAEDAGTPALLLVSDATLRRPSGTQLLAALVAVTRQSRVSAGVQLDHCPDLDRLRIALDLGATAIMADGSRLDDEANARFVRQAVRAAEPYGAAVEAELGRIEGHEDIDIAAAASAGYTDPAEAERFVERTGADCLAVSIGNVHGTYQHPPQLDWPRLSAIVDRVPAAIALHGTSGLPAEQVSYAQQLGVVKFNLNTELRRAYLTELRNFLTQEPDSTDMLALTDRLRQSAHDIARAFPRVRD</sequence>
<feature type="binding site" evidence="2">
    <location>
        <begin position="225"/>
        <end position="228"/>
    </location>
    <ligand>
        <name>dihydroxyacetone phosphate</name>
        <dbReference type="ChEBI" id="CHEBI:57642"/>
    </ligand>
</feature>
<feature type="binding site" evidence="3">
    <location>
        <position position="99"/>
    </location>
    <ligand>
        <name>Zn(2+)</name>
        <dbReference type="ChEBI" id="CHEBI:29105"/>
        <label>2</label>
    </ligand>
</feature>
<feature type="binding site" evidence="3">
    <location>
        <position position="129"/>
    </location>
    <ligand>
        <name>Zn(2+)</name>
        <dbReference type="ChEBI" id="CHEBI:29105"/>
        <label>2</label>
    </ligand>
</feature>
<dbReference type="GO" id="GO:0016832">
    <property type="term" value="F:aldehyde-lyase activity"/>
    <property type="evidence" value="ECO:0007669"/>
    <property type="project" value="InterPro"/>
</dbReference>
<name>A0A4R2PXX3_9PSEU</name>
<protein>
    <submittedName>
        <fullName evidence="4">Fructose-bisphosphate aldolase</fullName>
    </submittedName>
</protein>
<evidence type="ECO:0000313" key="4">
    <source>
        <dbReference type="EMBL" id="TCP39051.1"/>
    </source>
</evidence>
<dbReference type="Pfam" id="PF01116">
    <property type="entry name" value="F_bP_aldolase"/>
    <property type="match status" value="1"/>
</dbReference>
<feature type="binding site" evidence="2">
    <location>
        <position position="176"/>
    </location>
    <ligand>
        <name>dihydroxyacetone phosphate</name>
        <dbReference type="ChEBI" id="CHEBI:57642"/>
    </ligand>
</feature>
<comment type="cofactor">
    <cofactor evidence="3">
        <name>Zn(2+)</name>
        <dbReference type="ChEBI" id="CHEBI:29105"/>
    </cofactor>
    <text evidence="3">Binds 2 Zn(2+) ions per subunit. One is catalytic and the other provides a structural contribution.</text>
</comment>
<dbReference type="InterPro" id="IPR013785">
    <property type="entry name" value="Aldolase_TIM"/>
</dbReference>
<dbReference type="InterPro" id="IPR050246">
    <property type="entry name" value="Class_II_FBP_aldolase"/>
</dbReference>
<evidence type="ECO:0000256" key="3">
    <source>
        <dbReference type="PIRSR" id="PIRSR001359-3"/>
    </source>
</evidence>
<comment type="caution">
    <text evidence="4">The sequence shown here is derived from an EMBL/GenBank/DDBJ whole genome shotgun (WGS) entry which is preliminary data.</text>
</comment>
<keyword evidence="3" id="KW-0479">Metal-binding</keyword>
<evidence type="ECO:0000256" key="1">
    <source>
        <dbReference type="PIRSR" id="PIRSR001359-1"/>
    </source>
</evidence>
<dbReference type="Proteomes" id="UP000294911">
    <property type="component" value="Unassembled WGS sequence"/>
</dbReference>
<organism evidence="4 5">
    <name type="scientific">Tamaricihabitans halophyticus</name>
    <dbReference type="NCBI Taxonomy" id="1262583"/>
    <lineage>
        <taxon>Bacteria</taxon>
        <taxon>Bacillati</taxon>
        <taxon>Actinomycetota</taxon>
        <taxon>Actinomycetes</taxon>
        <taxon>Pseudonocardiales</taxon>
        <taxon>Pseudonocardiaceae</taxon>
        <taxon>Tamaricihabitans</taxon>
    </lineage>
</organism>
<dbReference type="AlphaFoldDB" id="A0A4R2PXX3"/>